<name>A0A4Q1JY50_9GAMM</name>
<dbReference type="GO" id="GO:0043164">
    <property type="term" value="P:Gram-negative-bacterium-type cell wall biogenesis"/>
    <property type="evidence" value="ECO:0007669"/>
    <property type="project" value="TreeGrafter"/>
</dbReference>
<reference evidence="3 4" key="1">
    <citation type="submission" date="2019-01" db="EMBL/GenBank/DDBJ databases">
        <title>Pseudoxanthomonas composti sp. nov., isolated from compost.</title>
        <authorList>
            <person name="Yang G."/>
        </authorList>
    </citation>
    <scope>NUCLEOTIDE SEQUENCE [LARGE SCALE GENOMIC DNA]</scope>
    <source>
        <strain evidence="3 4">GSS15</strain>
    </source>
</reference>
<dbReference type="AlphaFoldDB" id="A0A4Q1JY50"/>
<sequence length="256" mass="28227">MWWWFWLSPLAWLLASVLVGAVALLWKRARRWLGRLAVAGIGISTVAMMPVTADALLALIEAPLQVPACTDRPTAVVLSGGLDREPRDAQDISVISMSGRQRAERAAEWWHAWAGRTLVVAGGGWTPQAPSESALMKVYLGRLGVPAEAIRTETESQNTWDNALNMLQMKPAVPRQVVVITSAVHVPRARYAMTQAGFASCMLPSDSMRVPLRFPTMFIPSRTGVAGTEAALHELIGIVWYWFLTWWEPMPARAAD</sequence>
<dbReference type="OrthoDB" id="9809813at2"/>
<dbReference type="CDD" id="cd06259">
    <property type="entry name" value="YdcF-like"/>
    <property type="match status" value="1"/>
</dbReference>
<proteinExistence type="predicted"/>
<dbReference type="InterPro" id="IPR003848">
    <property type="entry name" value="DUF218"/>
</dbReference>
<evidence type="ECO:0000259" key="2">
    <source>
        <dbReference type="Pfam" id="PF02698"/>
    </source>
</evidence>
<keyword evidence="4" id="KW-1185">Reference proteome</keyword>
<organism evidence="3 4">
    <name type="scientific">Pseudoxanthomonas composti</name>
    <dbReference type="NCBI Taxonomy" id="2137479"/>
    <lineage>
        <taxon>Bacteria</taxon>
        <taxon>Pseudomonadati</taxon>
        <taxon>Pseudomonadota</taxon>
        <taxon>Gammaproteobacteria</taxon>
        <taxon>Lysobacterales</taxon>
        <taxon>Lysobacteraceae</taxon>
        <taxon>Pseudoxanthomonas</taxon>
    </lineage>
</organism>
<dbReference type="InterPro" id="IPR014729">
    <property type="entry name" value="Rossmann-like_a/b/a_fold"/>
</dbReference>
<dbReference type="EMBL" id="SAWZ01000001">
    <property type="protein sequence ID" value="RXR08273.1"/>
    <property type="molecule type" value="Genomic_DNA"/>
</dbReference>
<evidence type="ECO:0000256" key="1">
    <source>
        <dbReference type="SAM" id="Phobius"/>
    </source>
</evidence>
<comment type="caution">
    <text evidence="3">The sequence shown here is derived from an EMBL/GenBank/DDBJ whole genome shotgun (WGS) entry which is preliminary data.</text>
</comment>
<dbReference type="PANTHER" id="PTHR30336">
    <property type="entry name" value="INNER MEMBRANE PROTEIN, PROBABLE PERMEASE"/>
    <property type="match status" value="1"/>
</dbReference>
<dbReference type="RefSeq" id="WP_129469165.1">
    <property type="nucleotide sequence ID" value="NZ_SAWZ01000001.1"/>
</dbReference>
<dbReference type="GO" id="GO:0000270">
    <property type="term" value="P:peptidoglycan metabolic process"/>
    <property type="evidence" value="ECO:0007669"/>
    <property type="project" value="TreeGrafter"/>
</dbReference>
<dbReference type="GO" id="GO:0005886">
    <property type="term" value="C:plasma membrane"/>
    <property type="evidence" value="ECO:0007669"/>
    <property type="project" value="TreeGrafter"/>
</dbReference>
<feature type="transmembrane region" description="Helical" evidence="1">
    <location>
        <begin position="38"/>
        <end position="60"/>
    </location>
</feature>
<dbReference type="Pfam" id="PF02698">
    <property type="entry name" value="DUF218"/>
    <property type="match status" value="1"/>
</dbReference>
<dbReference type="InterPro" id="IPR051599">
    <property type="entry name" value="Cell_Envelope_Assoc"/>
</dbReference>
<keyword evidence="1" id="KW-0812">Transmembrane</keyword>
<keyword evidence="1" id="KW-0472">Membrane</keyword>
<protein>
    <submittedName>
        <fullName evidence="3">YdcF family protein</fullName>
    </submittedName>
</protein>
<dbReference type="Proteomes" id="UP000289784">
    <property type="component" value="Unassembled WGS sequence"/>
</dbReference>
<evidence type="ECO:0000313" key="3">
    <source>
        <dbReference type="EMBL" id="RXR08273.1"/>
    </source>
</evidence>
<evidence type="ECO:0000313" key="4">
    <source>
        <dbReference type="Proteomes" id="UP000289784"/>
    </source>
</evidence>
<dbReference type="PANTHER" id="PTHR30336:SF4">
    <property type="entry name" value="ENVELOPE BIOGENESIS FACTOR ELYC"/>
    <property type="match status" value="1"/>
</dbReference>
<keyword evidence="1" id="KW-1133">Transmembrane helix</keyword>
<dbReference type="Gene3D" id="3.40.50.620">
    <property type="entry name" value="HUPs"/>
    <property type="match status" value="1"/>
</dbReference>
<feature type="domain" description="DUF218" evidence="2">
    <location>
        <begin position="75"/>
        <end position="237"/>
    </location>
</feature>
<gene>
    <name evidence="3" type="ORF">EPA99_00085</name>
</gene>
<feature type="transmembrane region" description="Helical" evidence="1">
    <location>
        <begin position="6"/>
        <end position="26"/>
    </location>
</feature>
<accession>A0A4Q1JY50</accession>